<dbReference type="STRING" id="1684307.A0A316UAV9"/>
<dbReference type="GO" id="GO:0034044">
    <property type="term" value="C:exomer complex"/>
    <property type="evidence" value="ECO:0007669"/>
    <property type="project" value="TreeGrafter"/>
</dbReference>
<dbReference type="Pfam" id="PF16892">
    <property type="entry name" value="CHS5_N"/>
    <property type="match status" value="1"/>
</dbReference>
<feature type="region of interest" description="Disordered" evidence="1">
    <location>
        <begin position="304"/>
        <end position="484"/>
    </location>
</feature>
<evidence type="ECO:0008006" key="6">
    <source>
        <dbReference type="Google" id="ProtNLM"/>
    </source>
</evidence>
<dbReference type="Gene3D" id="3.40.50.10190">
    <property type="entry name" value="BRCT domain"/>
    <property type="match status" value="1"/>
</dbReference>
<protein>
    <recommendedName>
        <fullName evidence="6">BRCT domain-containing protein</fullName>
    </recommendedName>
</protein>
<gene>
    <name evidence="4" type="ORF">BCV69DRAFT_281881</name>
</gene>
<dbReference type="GO" id="GO:0046983">
    <property type="term" value="F:protein dimerization activity"/>
    <property type="evidence" value="ECO:0007669"/>
    <property type="project" value="InterPro"/>
</dbReference>
<dbReference type="EMBL" id="KZ819324">
    <property type="protein sequence ID" value="PWN21974.1"/>
    <property type="molecule type" value="Genomic_DNA"/>
</dbReference>
<evidence type="ECO:0000259" key="2">
    <source>
        <dbReference type="PROSITE" id="PS50172"/>
    </source>
</evidence>
<organism evidence="4 5">
    <name type="scientific">Pseudomicrostroma glucosiphilum</name>
    <dbReference type="NCBI Taxonomy" id="1684307"/>
    <lineage>
        <taxon>Eukaryota</taxon>
        <taxon>Fungi</taxon>
        <taxon>Dikarya</taxon>
        <taxon>Basidiomycota</taxon>
        <taxon>Ustilaginomycotina</taxon>
        <taxon>Exobasidiomycetes</taxon>
        <taxon>Microstromatales</taxon>
        <taxon>Microstromatales incertae sedis</taxon>
        <taxon>Pseudomicrostroma</taxon>
    </lineage>
</organism>
<dbReference type="Pfam" id="PF16893">
    <property type="entry name" value="fn3_2"/>
    <property type="match status" value="1"/>
</dbReference>
<dbReference type="PANTHER" id="PTHR47351">
    <property type="entry name" value="CHITIN BIOSYNTHESIS PROTEIN CHS5"/>
    <property type="match status" value="1"/>
</dbReference>
<dbReference type="PROSITE" id="PS50853">
    <property type="entry name" value="FN3"/>
    <property type="match status" value="1"/>
</dbReference>
<dbReference type="Pfam" id="PF00533">
    <property type="entry name" value="BRCT"/>
    <property type="match status" value="1"/>
</dbReference>
<reference evidence="4 5" key="1">
    <citation type="journal article" date="2018" name="Mol. Biol. Evol.">
        <title>Broad Genomic Sampling Reveals a Smut Pathogenic Ancestry of the Fungal Clade Ustilaginomycotina.</title>
        <authorList>
            <person name="Kijpornyongpan T."/>
            <person name="Mondo S.J."/>
            <person name="Barry K."/>
            <person name="Sandor L."/>
            <person name="Lee J."/>
            <person name="Lipzen A."/>
            <person name="Pangilinan J."/>
            <person name="LaButti K."/>
            <person name="Hainaut M."/>
            <person name="Henrissat B."/>
            <person name="Grigoriev I.V."/>
            <person name="Spatafora J.W."/>
            <person name="Aime M.C."/>
        </authorList>
    </citation>
    <scope>NUCLEOTIDE SEQUENCE [LARGE SCALE GENOMIC DNA]</scope>
    <source>
        <strain evidence="4 5">MCA 4718</strain>
    </source>
</reference>
<evidence type="ECO:0000313" key="4">
    <source>
        <dbReference type="EMBL" id="PWN21974.1"/>
    </source>
</evidence>
<dbReference type="CDD" id="cd00063">
    <property type="entry name" value="FN3"/>
    <property type="match status" value="1"/>
</dbReference>
<dbReference type="GO" id="GO:0000747">
    <property type="term" value="P:conjugation with cellular fusion"/>
    <property type="evidence" value="ECO:0007669"/>
    <property type="project" value="TreeGrafter"/>
</dbReference>
<dbReference type="RefSeq" id="XP_025349134.1">
    <property type="nucleotide sequence ID" value="XM_025492149.1"/>
</dbReference>
<dbReference type="Gene3D" id="6.20.120.50">
    <property type="match status" value="1"/>
</dbReference>
<dbReference type="SUPFAM" id="SSF49265">
    <property type="entry name" value="Fibronectin type III"/>
    <property type="match status" value="1"/>
</dbReference>
<feature type="compositionally biased region" description="Basic and acidic residues" evidence="1">
    <location>
        <begin position="406"/>
        <end position="419"/>
    </location>
</feature>
<dbReference type="PROSITE" id="PS50172">
    <property type="entry name" value="BRCT"/>
    <property type="match status" value="1"/>
</dbReference>
<accession>A0A316UAV9</accession>
<feature type="compositionally biased region" description="Low complexity" evidence="1">
    <location>
        <begin position="331"/>
        <end position="357"/>
    </location>
</feature>
<dbReference type="InterPro" id="IPR003961">
    <property type="entry name" value="FN3_dom"/>
</dbReference>
<dbReference type="GO" id="GO:0006893">
    <property type="term" value="P:Golgi to plasma membrane transport"/>
    <property type="evidence" value="ECO:0007669"/>
    <property type="project" value="TreeGrafter"/>
</dbReference>
<name>A0A316UAV9_9BASI</name>
<dbReference type="InterPro" id="IPR001357">
    <property type="entry name" value="BRCT_dom"/>
</dbReference>
<dbReference type="OrthoDB" id="245697at2759"/>
<dbReference type="InterPro" id="IPR036116">
    <property type="entry name" value="FN3_sf"/>
</dbReference>
<dbReference type="InterPro" id="IPR031669">
    <property type="entry name" value="Fn3_2"/>
</dbReference>
<feature type="compositionally biased region" description="Acidic residues" evidence="1">
    <location>
        <begin position="472"/>
        <end position="484"/>
    </location>
</feature>
<dbReference type="GeneID" id="37013883"/>
<evidence type="ECO:0000256" key="1">
    <source>
        <dbReference type="SAM" id="MobiDB-lite"/>
    </source>
</evidence>
<sequence length="484" mass="50229">MATASSSSASMQQFTVGKLDAGMAILLGARASLIEFPSLLLPQDVQAGSVVEISVKRNVDEEKRNRRDFDDLQREILDTFGTVSPVAPELKLRATTQTSVVLEWSQLTLATAQLISLDIYRNGSRLAPIPNPLSNTSTKLSGLEVGVEYNFHLVLKTSAGTLTSNSIRTTTHAMTNTSGISVCFGAVGGGGQGSGETLENGEEISALESLTRQLLEKMGAKCSTRLQIDTTHYVCTSPRARAGPQGPNGAVNAGGEGPVYRKALALNIPIVRPEWIVACYESKKMMPISAFYLDKEPPNVASVSSLLQARKQETAASSAPPPPPAPKDEASAAPGPASASTTSATPATESTAASVPPLQDATISPGEEPGSAAVTFGEVEDQTTGPDGEPIKMEDAESDGTTGEVKGSDQQKEAEEKEGQQATGGASAAAAPETEGVRSATTAPSTGSESMEDVSLNSFGGDQSPARRTGADDDDEAGEEVDLS</sequence>
<dbReference type="Gene3D" id="2.60.40.10">
    <property type="entry name" value="Immunoglobulins"/>
    <property type="match status" value="1"/>
</dbReference>
<dbReference type="InterPro" id="IPR013783">
    <property type="entry name" value="Ig-like_fold"/>
</dbReference>
<evidence type="ECO:0000259" key="3">
    <source>
        <dbReference type="PROSITE" id="PS50853"/>
    </source>
</evidence>
<dbReference type="AlphaFoldDB" id="A0A316UAV9"/>
<dbReference type="InterPro" id="IPR036420">
    <property type="entry name" value="BRCT_dom_sf"/>
</dbReference>
<dbReference type="GO" id="GO:0005802">
    <property type="term" value="C:trans-Golgi network"/>
    <property type="evidence" value="ECO:0007669"/>
    <property type="project" value="TreeGrafter"/>
</dbReference>
<dbReference type="Proteomes" id="UP000245942">
    <property type="component" value="Unassembled WGS sequence"/>
</dbReference>
<proteinExistence type="predicted"/>
<dbReference type="SUPFAM" id="SSF52113">
    <property type="entry name" value="BRCT domain"/>
    <property type="match status" value="1"/>
</dbReference>
<dbReference type="InterPro" id="IPR031673">
    <property type="entry name" value="Chs5_N"/>
</dbReference>
<feature type="domain" description="BRCT" evidence="2">
    <location>
        <begin position="212"/>
        <end position="293"/>
    </location>
</feature>
<dbReference type="PANTHER" id="PTHR47351:SF1">
    <property type="entry name" value="CHITIN BIOSYNTHESIS PROTEIN CHS5"/>
    <property type="match status" value="1"/>
</dbReference>
<evidence type="ECO:0000313" key="5">
    <source>
        <dbReference type="Proteomes" id="UP000245942"/>
    </source>
</evidence>
<feature type="compositionally biased region" description="Polar residues" evidence="1">
    <location>
        <begin position="439"/>
        <end position="461"/>
    </location>
</feature>
<dbReference type="CDD" id="cd13945">
    <property type="entry name" value="Chs5_N"/>
    <property type="match status" value="1"/>
</dbReference>
<dbReference type="InterPro" id="IPR052827">
    <property type="entry name" value="CHS_Export/Cell_Fusion_Reg"/>
</dbReference>
<feature type="compositionally biased region" description="Low complexity" evidence="1">
    <location>
        <begin position="420"/>
        <end position="434"/>
    </location>
</feature>
<keyword evidence="5" id="KW-1185">Reference proteome</keyword>
<feature type="domain" description="Fibronectin type-III" evidence="3">
    <location>
        <begin position="84"/>
        <end position="178"/>
    </location>
</feature>